<protein>
    <submittedName>
        <fullName evidence="2">Uncharacterized protein</fullName>
    </submittedName>
</protein>
<evidence type="ECO:0000313" key="2">
    <source>
        <dbReference type="EMBL" id="UMM37213.1"/>
    </source>
</evidence>
<evidence type="ECO:0000256" key="1">
    <source>
        <dbReference type="SAM" id="Phobius"/>
    </source>
</evidence>
<gene>
    <name evidence="2" type="ORF">L5515_009056</name>
</gene>
<feature type="transmembrane region" description="Helical" evidence="1">
    <location>
        <begin position="7"/>
        <end position="24"/>
    </location>
</feature>
<feature type="transmembrane region" description="Helical" evidence="1">
    <location>
        <begin position="30"/>
        <end position="53"/>
    </location>
</feature>
<name>A0AAE9JPJ5_CAEBR</name>
<reference evidence="2 3" key="1">
    <citation type="submission" date="2022-04" db="EMBL/GenBank/DDBJ databases">
        <title>Chromosome-level reference genomes for two strains of Caenorhabditis briggsae: an improved platform for comparative genomics.</title>
        <authorList>
            <person name="Stevens L."/>
            <person name="Andersen E."/>
        </authorList>
    </citation>
    <scope>NUCLEOTIDE SEQUENCE [LARGE SCALE GENOMIC DNA]</scope>
    <source>
        <strain evidence="2">VX34</strain>
        <tissue evidence="2">Whole-organism</tissue>
    </source>
</reference>
<keyword evidence="3" id="KW-1185">Reference proteome</keyword>
<keyword evidence="1" id="KW-1133">Transmembrane helix</keyword>
<dbReference type="Proteomes" id="UP000829354">
    <property type="component" value="Chromosome V"/>
</dbReference>
<accession>A0AAE9JPJ5</accession>
<proteinExistence type="predicted"/>
<dbReference type="EMBL" id="CP092624">
    <property type="protein sequence ID" value="UMM37213.1"/>
    <property type="molecule type" value="Genomic_DNA"/>
</dbReference>
<evidence type="ECO:0000313" key="3">
    <source>
        <dbReference type="Proteomes" id="UP000829354"/>
    </source>
</evidence>
<dbReference type="AlphaFoldDB" id="A0AAE9JPJ5"/>
<organism evidence="2 3">
    <name type="scientific">Caenorhabditis briggsae</name>
    <dbReference type="NCBI Taxonomy" id="6238"/>
    <lineage>
        <taxon>Eukaryota</taxon>
        <taxon>Metazoa</taxon>
        <taxon>Ecdysozoa</taxon>
        <taxon>Nematoda</taxon>
        <taxon>Chromadorea</taxon>
        <taxon>Rhabditida</taxon>
        <taxon>Rhabditina</taxon>
        <taxon>Rhabditomorpha</taxon>
        <taxon>Rhabditoidea</taxon>
        <taxon>Rhabditidae</taxon>
        <taxon>Peloderinae</taxon>
        <taxon>Caenorhabditis</taxon>
    </lineage>
</organism>
<keyword evidence="1" id="KW-0812">Transmembrane</keyword>
<keyword evidence="1" id="KW-0472">Membrane</keyword>
<sequence>MIQVPRAMYVLGLVLQIFIPSIFMKPTKKPVLVVVKGGILMNLYQLISLRFMARRHLNFRELRSTLDMKNDKNEFFDQQVILLCGAQIKTDCGFWKSLQTGKTFSEGTTSYDKNKGALVVENMGPGDFGMPIRDSYGEETLSAGGPTTKTTVI</sequence>